<sequence>MTQSGFGMGMDVPVSVSLPDRGSRANRLTVLLTWFATSSHRPPRWIEKVHGDRPPQGTRWTSVSPPVRRSAANTTMVFSPRRRNLLSQ</sequence>
<feature type="region of interest" description="Disordered" evidence="1">
    <location>
        <begin position="46"/>
        <end position="70"/>
    </location>
</feature>
<evidence type="ECO:0000313" key="2">
    <source>
        <dbReference type="EMBL" id="GAA3594291.1"/>
    </source>
</evidence>
<comment type="caution">
    <text evidence="2">The sequence shown here is derived from an EMBL/GenBank/DDBJ whole genome shotgun (WGS) entry which is preliminary data.</text>
</comment>
<organism evidence="2 3">
    <name type="scientific">Nonomuraea rosea</name>
    <dbReference type="NCBI Taxonomy" id="638574"/>
    <lineage>
        <taxon>Bacteria</taxon>
        <taxon>Bacillati</taxon>
        <taxon>Actinomycetota</taxon>
        <taxon>Actinomycetes</taxon>
        <taxon>Streptosporangiales</taxon>
        <taxon>Streptosporangiaceae</taxon>
        <taxon>Nonomuraea</taxon>
    </lineage>
</organism>
<evidence type="ECO:0000256" key="1">
    <source>
        <dbReference type="SAM" id="MobiDB-lite"/>
    </source>
</evidence>
<name>A0ABP6Z2C6_9ACTN</name>
<dbReference type="EMBL" id="BAABDQ010000029">
    <property type="protein sequence ID" value="GAA3594291.1"/>
    <property type="molecule type" value="Genomic_DNA"/>
</dbReference>
<dbReference type="Proteomes" id="UP001500630">
    <property type="component" value="Unassembled WGS sequence"/>
</dbReference>
<gene>
    <name evidence="2" type="ORF">GCM10022419_091810</name>
</gene>
<proteinExistence type="predicted"/>
<reference evidence="3" key="1">
    <citation type="journal article" date="2019" name="Int. J. Syst. Evol. Microbiol.">
        <title>The Global Catalogue of Microorganisms (GCM) 10K type strain sequencing project: providing services to taxonomists for standard genome sequencing and annotation.</title>
        <authorList>
            <consortium name="The Broad Institute Genomics Platform"/>
            <consortium name="The Broad Institute Genome Sequencing Center for Infectious Disease"/>
            <person name="Wu L."/>
            <person name="Ma J."/>
        </authorList>
    </citation>
    <scope>NUCLEOTIDE SEQUENCE [LARGE SCALE GENOMIC DNA]</scope>
    <source>
        <strain evidence="3">JCM 17326</strain>
    </source>
</reference>
<evidence type="ECO:0000313" key="3">
    <source>
        <dbReference type="Proteomes" id="UP001500630"/>
    </source>
</evidence>
<keyword evidence="3" id="KW-1185">Reference proteome</keyword>
<protein>
    <submittedName>
        <fullName evidence="2">Uncharacterized protein</fullName>
    </submittedName>
</protein>
<accession>A0ABP6Z2C6</accession>